<dbReference type="Pfam" id="PF08338">
    <property type="entry name" value="DUF1731"/>
    <property type="match status" value="1"/>
</dbReference>
<dbReference type="PANTHER" id="PTHR11092">
    <property type="entry name" value="SUGAR NUCLEOTIDE EPIMERASE RELATED"/>
    <property type="match status" value="1"/>
</dbReference>
<dbReference type="CDD" id="cd05242">
    <property type="entry name" value="SDR_a8"/>
    <property type="match status" value="1"/>
</dbReference>
<evidence type="ECO:0000259" key="2">
    <source>
        <dbReference type="Pfam" id="PF01370"/>
    </source>
</evidence>
<dbReference type="PANTHER" id="PTHR11092:SF0">
    <property type="entry name" value="EPIMERASE FAMILY PROTEIN SDR39U1"/>
    <property type="match status" value="1"/>
</dbReference>
<dbReference type="InterPro" id="IPR001509">
    <property type="entry name" value="Epimerase_deHydtase"/>
</dbReference>
<accession>A0A0A3HQR3</accession>
<name>A0A0A3HQR3_9BACL</name>
<evidence type="ECO:0000256" key="1">
    <source>
        <dbReference type="ARBA" id="ARBA00009353"/>
    </source>
</evidence>
<evidence type="ECO:0000313" key="4">
    <source>
        <dbReference type="EMBL" id="KGR74926.1"/>
    </source>
</evidence>
<dbReference type="InterPro" id="IPR013549">
    <property type="entry name" value="DUF1731"/>
</dbReference>
<sequence length="299" mass="33409">MKIAITGGTGFIGSKLTELLINEGHEIVILTRKEKHPKNGVSYVKWLEEGAASENGLENIDAFINLAGISINGGRWSRKHQKQIYDSRMEATGELLRIIELLPKKPSIFISASAIGIYPVSLQAVYTENSECQTDDFLGRTVYDWEMKARKVEKYNVRTVLMRFGLVLGRDGGALPLMTLPYKFYAGGTVGSGRQWVSWVHIVDVVRAISFALHQTRIIGPVNVTSPAPLTMEEFGKTISLVMNRPHWMPVPSFIMRLALGQKSKLVLEGQKVLPKVLLDEGFQFEFPKLDSALSDLYK</sequence>
<feature type="domain" description="NAD-dependent epimerase/dehydratase" evidence="2">
    <location>
        <begin position="3"/>
        <end position="215"/>
    </location>
</feature>
<keyword evidence="5" id="KW-1185">Reference proteome</keyword>
<dbReference type="Proteomes" id="UP000030408">
    <property type="component" value="Unassembled WGS sequence"/>
</dbReference>
<dbReference type="OrthoDB" id="9801773at2"/>
<comment type="similarity">
    <text evidence="1">Belongs to the NAD(P)-dependent epimerase/dehydratase family. SDR39U1 subfamily.</text>
</comment>
<dbReference type="EMBL" id="JPVO01000053">
    <property type="protein sequence ID" value="KGR74926.1"/>
    <property type="molecule type" value="Genomic_DNA"/>
</dbReference>
<dbReference type="eggNOG" id="COG1090">
    <property type="taxonomic scope" value="Bacteria"/>
</dbReference>
<dbReference type="InterPro" id="IPR036291">
    <property type="entry name" value="NAD(P)-bd_dom_sf"/>
</dbReference>
<dbReference type="NCBIfam" id="TIGR01777">
    <property type="entry name" value="yfcH"/>
    <property type="match status" value="1"/>
</dbReference>
<comment type="caution">
    <text evidence="4">The sequence shown here is derived from an EMBL/GenBank/DDBJ whole genome shotgun (WGS) entry which is preliminary data.</text>
</comment>
<feature type="domain" description="DUF1731" evidence="3">
    <location>
        <begin position="251"/>
        <end position="297"/>
    </location>
</feature>
<dbReference type="SUPFAM" id="SSF51735">
    <property type="entry name" value="NAD(P)-binding Rossmann-fold domains"/>
    <property type="match status" value="1"/>
</dbReference>
<organism evidence="4 5">
    <name type="scientific">Ureibacillus sinduriensis BLB-1 = JCM 15800</name>
    <dbReference type="NCBI Taxonomy" id="1384057"/>
    <lineage>
        <taxon>Bacteria</taxon>
        <taxon>Bacillati</taxon>
        <taxon>Bacillota</taxon>
        <taxon>Bacilli</taxon>
        <taxon>Bacillales</taxon>
        <taxon>Caryophanaceae</taxon>
        <taxon>Ureibacillus</taxon>
    </lineage>
</organism>
<evidence type="ECO:0000259" key="3">
    <source>
        <dbReference type="Pfam" id="PF08338"/>
    </source>
</evidence>
<evidence type="ECO:0000313" key="5">
    <source>
        <dbReference type="Proteomes" id="UP000030408"/>
    </source>
</evidence>
<protein>
    <submittedName>
        <fullName evidence="4">Multidrug MFS transporter</fullName>
    </submittedName>
</protein>
<dbReference type="Pfam" id="PF01370">
    <property type="entry name" value="Epimerase"/>
    <property type="match status" value="1"/>
</dbReference>
<reference evidence="4 5" key="1">
    <citation type="submission" date="2014-02" db="EMBL/GenBank/DDBJ databases">
        <title>Draft genome sequence of Lysinibacillus sinduriensis JCM 15800.</title>
        <authorList>
            <person name="Zhang F."/>
            <person name="Wang G."/>
            <person name="Zhang L."/>
        </authorList>
    </citation>
    <scope>NUCLEOTIDE SEQUENCE [LARGE SCALE GENOMIC DNA]</scope>
    <source>
        <strain evidence="4 5">JCM 15800</strain>
    </source>
</reference>
<dbReference type="Gene3D" id="3.40.50.720">
    <property type="entry name" value="NAD(P)-binding Rossmann-like Domain"/>
    <property type="match status" value="1"/>
</dbReference>
<dbReference type="STRING" id="1384057.CD33_14395"/>
<dbReference type="InterPro" id="IPR010099">
    <property type="entry name" value="SDR39U1"/>
</dbReference>
<proteinExistence type="inferred from homology"/>
<dbReference type="RefSeq" id="WP_036201533.1">
    <property type="nucleotide sequence ID" value="NZ_AVCY01000003.1"/>
</dbReference>
<gene>
    <name evidence="4" type="ORF">CD33_14395</name>
</gene>
<dbReference type="AlphaFoldDB" id="A0A0A3HQR3"/>